<gene>
    <name evidence="1" type="ORF">rCG_28089</name>
</gene>
<dbReference type="EMBL" id="CH473959">
    <property type="protein sequence ID" value="EDM15424.1"/>
    <property type="molecule type" value="Genomic_DNA"/>
</dbReference>
<accession>A6IEY7</accession>
<dbReference type="AlphaFoldDB" id="A6IEY7"/>
<name>A6IEY7_RAT</name>
<sequence>MMGSQRTLWPKTFTFSVNFLLPKTVWM</sequence>
<organism evidence="1 2">
    <name type="scientific">Rattus norvegicus</name>
    <name type="common">Rat</name>
    <dbReference type="NCBI Taxonomy" id="10116"/>
    <lineage>
        <taxon>Eukaryota</taxon>
        <taxon>Metazoa</taxon>
        <taxon>Chordata</taxon>
        <taxon>Craniata</taxon>
        <taxon>Vertebrata</taxon>
        <taxon>Euteleostomi</taxon>
        <taxon>Mammalia</taxon>
        <taxon>Eutheria</taxon>
        <taxon>Euarchontoglires</taxon>
        <taxon>Glires</taxon>
        <taxon>Rodentia</taxon>
        <taxon>Myomorpha</taxon>
        <taxon>Muroidea</taxon>
        <taxon>Muridae</taxon>
        <taxon>Murinae</taxon>
        <taxon>Rattus</taxon>
    </lineage>
</organism>
<evidence type="ECO:0000313" key="2">
    <source>
        <dbReference type="Proteomes" id="UP000234681"/>
    </source>
</evidence>
<proteinExistence type="predicted"/>
<evidence type="ECO:0000313" key="1">
    <source>
        <dbReference type="EMBL" id="EDM15424.1"/>
    </source>
</evidence>
<reference evidence="2" key="1">
    <citation type="submission" date="2005-09" db="EMBL/GenBank/DDBJ databases">
        <authorList>
            <person name="Mural R.J."/>
            <person name="Li P.W."/>
            <person name="Adams M.D."/>
            <person name="Amanatides P.G."/>
            <person name="Baden-Tillson H."/>
            <person name="Barnstead M."/>
            <person name="Chin S.H."/>
            <person name="Dew I."/>
            <person name="Evans C.A."/>
            <person name="Ferriera S."/>
            <person name="Flanigan M."/>
            <person name="Fosler C."/>
            <person name="Glodek A."/>
            <person name="Gu Z."/>
            <person name="Holt R.A."/>
            <person name="Jennings D."/>
            <person name="Kraft C.L."/>
            <person name="Lu F."/>
            <person name="Nguyen T."/>
            <person name="Nusskern D.R."/>
            <person name="Pfannkoch C.M."/>
            <person name="Sitter C."/>
            <person name="Sutton G.G."/>
            <person name="Venter J.C."/>
            <person name="Wang Z."/>
            <person name="Woodage T."/>
            <person name="Zheng X.H."/>
            <person name="Zhong F."/>
        </authorList>
    </citation>
    <scope>NUCLEOTIDE SEQUENCE [LARGE SCALE GENOMIC DNA]</scope>
    <source>
        <strain>BN</strain>
        <strain evidence="2">Sprague-Dawley</strain>
    </source>
</reference>
<dbReference type="Proteomes" id="UP000234681">
    <property type="component" value="Chromosome 4"/>
</dbReference>
<protein>
    <submittedName>
        <fullName evidence="1">RCG28089</fullName>
    </submittedName>
</protein>